<keyword evidence="2" id="KW-1185">Reference proteome</keyword>
<dbReference type="PANTHER" id="PTHR47027">
    <property type="entry name" value="REVERSE TRANSCRIPTASE DOMAIN-CONTAINING PROTEIN"/>
    <property type="match status" value="1"/>
</dbReference>
<dbReference type="PANTHER" id="PTHR47027:SF20">
    <property type="entry name" value="REVERSE TRANSCRIPTASE-LIKE PROTEIN WITH RNA-DIRECTED DNA POLYMERASE DOMAIN"/>
    <property type="match status" value="1"/>
</dbReference>
<sequence length="158" mass="18971">MDYMRKHLIVEHRVTIKILEETSLQYEGTRIISNFYLNQRACVRLEEYRREQVKTTRGVRQGYSFSHLIDNLNSKKILNETFDGVREFRSQKTSLTPEKRQVVSIYMITRGFACLMKYEKTFDFVQHRMIIKLLEETSLHYEGTRIISNLYRNQSAYV</sequence>
<organism evidence="1 2">
    <name type="scientific">Henosepilachna vigintioctopunctata</name>
    <dbReference type="NCBI Taxonomy" id="420089"/>
    <lineage>
        <taxon>Eukaryota</taxon>
        <taxon>Metazoa</taxon>
        <taxon>Ecdysozoa</taxon>
        <taxon>Arthropoda</taxon>
        <taxon>Hexapoda</taxon>
        <taxon>Insecta</taxon>
        <taxon>Pterygota</taxon>
        <taxon>Neoptera</taxon>
        <taxon>Endopterygota</taxon>
        <taxon>Coleoptera</taxon>
        <taxon>Polyphaga</taxon>
        <taxon>Cucujiformia</taxon>
        <taxon>Coccinelloidea</taxon>
        <taxon>Coccinellidae</taxon>
        <taxon>Epilachninae</taxon>
        <taxon>Epilachnini</taxon>
        <taxon>Henosepilachna</taxon>
    </lineage>
</organism>
<dbReference type="AlphaFoldDB" id="A0AAW1TUM7"/>
<reference evidence="1 2" key="1">
    <citation type="submission" date="2023-03" db="EMBL/GenBank/DDBJ databases">
        <title>Genome insight into feeding habits of ladybird beetles.</title>
        <authorList>
            <person name="Li H.-S."/>
            <person name="Huang Y.-H."/>
            <person name="Pang H."/>
        </authorList>
    </citation>
    <scope>NUCLEOTIDE SEQUENCE [LARGE SCALE GENOMIC DNA]</scope>
    <source>
        <strain evidence="1">SYSU_2023b</strain>
        <tissue evidence="1">Whole body</tissue>
    </source>
</reference>
<comment type="caution">
    <text evidence="1">The sequence shown here is derived from an EMBL/GenBank/DDBJ whole genome shotgun (WGS) entry which is preliminary data.</text>
</comment>
<evidence type="ECO:0000313" key="2">
    <source>
        <dbReference type="Proteomes" id="UP001431783"/>
    </source>
</evidence>
<proteinExistence type="predicted"/>
<evidence type="ECO:0000313" key="1">
    <source>
        <dbReference type="EMBL" id="KAK9875232.1"/>
    </source>
</evidence>
<protein>
    <submittedName>
        <fullName evidence="1">Uncharacterized protein</fullName>
    </submittedName>
</protein>
<dbReference type="EMBL" id="JARQZJ010000033">
    <property type="protein sequence ID" value="KAK9875232.1"/>
    <property type="molecule type" value="Genomic_DNA"/>
</dbReference>
<accession>A0AAW1TUM7</accession>
<gene>
    <name evidence="1" type="ORF">WA026_007627</name>
</gene>
<name>A0AAW1TUM7_9CUCU</name>
<dbReference type="Proteomes" id="UP001431783">
    <property type="component" value="Unassembled WGS sequence"/>
</dbReference>